<dbReference type="Pfam" id="PF09699">
    <property type="entry name" value="Paired_CXXCH_1"/>
    <property type="match status" value="1"/>
</dbReference>
<feature type="domain" description="Cytochrome c-552/4" evidence="4">
    <location>
        <begin position="176"/>
        <end position="211"/>
    </location>
</feature>
<gene>
    <name evidence="5" type="ORF">SV7mr_27070</name>
</gene>
<dbReference type="SMART" id="SM00028">
    <property type="entry name" value="TPR"/>
    <property type="match status" value="3"/>
</dbReference>
<dbReference type="PANTHER" id="PTHR35038:SF8">
    <property type="entry name" value="C-TYPE POLYHEME CYTOCHROME OMCC"/>
    <property type="match status" value="1"/>
</dbReference>
<dbReference type="CDD" id="cd08168">
    <property type="entry name" value="Cytochrom_C3"/>
    <property type="match status" value="1"/>
</dbReference>
<feature type="domain" description="Doubled CXXCH motif" evidence="3">
    <location>
        <begin position="313"/>
        <end position="344"/>
    </location>
</feature>
<proteinExistence type="predicted"/>
<feature type="domain" description="Cytochrome c-552/4" evidence="4">
    <location>
        <begin position="48"/>
        <end position="78"/>
    </location>
</feature>
<dbReference type="EMBL" id="CP036272">
    <property type="protein sequence ID" value="QDT60190.1"/>
    <property type="molecule type" value="Genomic_DNA"/>
</dbReference>
<dbReference type="Pfam" id="PF13435">
    <property type="entry name" value="Cytochrome_C554"/>
    <property type="match status" value="2"/>
</dbReference>
<dbReference type="SUPFAM" id="SSF48695">
    <property type="entry name" value="Multiheme cytochromes"/>
    <property type="match status" value="1"/>
</dbReference>
<evidence type="ECO:0000259" key="3">
    <source>
        <dbReference type="Pfam" id="PF09699"/>
    </source>
</evidence>
<dbReference type="InterPro" id="IPR023155">
    <property type="entry name" value="Cyt_c-552/4"/>
</dbReference>
<dbReference type="Gene3D" id="1.25.40.10">
    <property type="entry name" value="Tetratricopeptide repeat domain"/>
    <property type="match status" value="1"/>
</dbReference>
<evidence type="ECO:0000256" key="2">
    <source>
        <dbReference type="SAM" id="SignalP"/>
    </source>
</evidence>
<keyword evidence="1 2" id="KW-0732">Signal</keyword>
<dbReference type="SUPFAM" id="SSF48452">
    <property type="entry name" value="TPR-like"/>
    <property type="match status" value="1"/>
</dbReference>
<reference evidence="5 6" key="1">
    <citation type="submission" date="2019-02" db="EMBL/GenBank/DDBJ databases">
        <title>Deep-cultivation of Planctomycetes and their phenomic and genomic characterization uncovers novel biology.</title>
        <authorList>
            <person name="Wiegand S."/>
            <person name="Jogler M."/>
            <person name="Boedeker C."/>
            <person name="Pinto D."/>
            <person name="Vollmers J."/>
            <person name="Rivas-Marin E."/>
            <person name="Kohn T."/>
            <person name="Peeters S.H."/>
            <person name="Heuer A."/>
            <person name="Rast P."/>
            <person name="Oberbeckmann S."/>
            <person name="Bunk B."/>
            <person name="Jeske O."/>
            <person name="Meyerdierks A."/>
            <person name="Storesund J.E."/>
            <person name="Kallscheuer N."/>
            <person name="Luecker S."/>
            <person name="Lage O.M."/>
            <person name="Pohl T."/>
            <person name="Merkel B.J."/>
            <person name="Hornburger P."/>
            <person name="Mueller R.-W."/>
            <person name="Bruemmer F."/>
            <person name="Labrenz M."/>
            <person name="Spormann A.M."/>
            <person name="Op den Camp H."/>
            <person name="Overmann J."/>
            <person name="Amann R."/>
            <person name="Jetten M.S.M."/>
            <person name="Mascher T."/>
            <person name="Medema M.H."/>
            <person name="Devos D.P."/>
            <person name="Kaster A.-K."/>
            <person name="Ovreas L."/>
            <person name="Rohde M."/>
            <person name="Galperin M.Y."/>
            <person name="Jogler C."/>
        </authorList>
    </citation>
    <scope>NUCLEOTIDE SEQUENCE [LARGE SCALE GENOMIC DNA]</scope>
    <source>
        <strain evidence="5 6">SV_7m_r</strain>
    </source>
</reference>
<evidence type="ECO:0000313" key="5">
    <source>
        <dbReference type="EMBL" id="QDT60190.1"/>
    </source>
</evidence>
<feature type="signal peptide" evidence="2">
    <location>
        <begin position="1"/>
        <end position="31"/>
    </location>
</feature>
<dbReference type="InterPro" id="IPR051829">
    <property type="entry name" value="Multiheme_Cytochr_ET"/>
</dbReference>
<organism evidence="5 6">
    <name type="scientific">Stieleria bergensis</name>
    <dbReference type="NCBI Taxonomy" id="2528025"/>
    <lineage>
        <taxon>Bacteria</taxon>
        <taxon>Pseudomonadati</taxon>
        <taxon>Planctomycetota</taxon>
        <taxon>Planctomycetia</taxon>
        <taxon>Pirellulales</taxon>
        <taxon>Pirellulaceae</taxon>
        <taxon>Stieleria</taxon>
    </lineage>
</organism>
<feature type="chain" id="PRO_5022080622" evidence="2">
    <location>
        <begin position="32"/>
        <end position="603"/>
    </location>
</feature>
<dbReference type="InterPro" id="IPR010177">
    <property type="entry name" value="Paired_CXXCH_1"/>
</dbReference>
<protein>
    <submittedName>
        <fullName evidence="5">Tetratricopeptide repeat protein</fullName>
    </submittedName>
</protein>
<dbReference type="InterPro" id="IPR036280">
    <property type="entry name" value="Multihaem_cyt_sf"/>
</dbReference>
<evidence type="ECO:0000313" key="6">
    <source>
        <dbReference type="Proteomes" id="UP000315003"/>
    </source>
</evidence>
<accession>A0A517SVQ2</accession>
<dbReference type="Pfam" id="PF13432">
    <property type="entry name" value="TPR_16"/>
    <property type="match status" value="2"/>
</dbReference>
<dbReference type="RefSeq" id="WP_419187328.1">
    <property type="nucleotide sequence ID" value="NZ_CP036272.1"/>
</dbReference>
<keyword evidence="6" id="KW-1185">Reference proteome</keyword>
<sequence precursor="true">MMPTPNLSRCFAVLFGITFCQLILLAGGALAQTPANAKPDVGYVGTQACIACHQEQYQSYLETKHSVSMVSVDPDQEQLPAKFYHKPSMTDYEVFRKGDQMIHREIIRGVDGQELVRNEHPVLYTIGSGTHGKGYIFKDGDFLGQSPVSWYQSSKTWDVSPGYDVPFQPGFGRILNSECFFCHVGDMDRKQGNPNVFHINEVAIGCERCHGPGEAHVAHYQLPNAKPDETGKIVNPEKLDRVLSEAICQQCHLQAAGKALLANKDDWDYRPGLPLTDFRVDYQYKLGDDSMRVVGHIEQLHMSECYTKTDSLTCITCHDPHHTPPPEDTVAFYRAKCLSCHQDQDCGETKQRRDSLAGNDCAKCHMPQLDTEVPHTAFRHHRIGIHRDEAPVQQANTGLASVLSLDDLSALQKQRTLAIAKYQVSQEDPQNVHFRDYGFDAARALIEVKNQGKGDAEVNTVLSLLAAAQRQPTIAKTLSEEVLEQEKSPKRPRVEALRLLAQMAFQKQDYETAVKFYREVTTYQLQPFDFFYLALCEQSLGNPQAAITALNRAASLAPNVADSHRLLAQIYTQLGQQDQAAKHSELANQLQERIQALQAQAAQ</sequence>
<evidence type="ECO:0000259" key="4">
    <source>
        <dbReference type="Pfam" id="PF13435"/>
    </source>
</evidence>
<dbReference type="AlphaFoldDB" id="A0A517SVQ2"/>
<dbReference type="InterPro" id="IPR019734">
    <property type="entry name" value="TPR_rpt"/>
</dbReference>
<dbReference type="Gene3D" id="1.10.1130.10">
    <property type="entry name" value="Flavocytochrome C3, Chain A"/>
    <property type="match status" value="2"/>
</dbReference>
<name>A0A517SVQ2_9BACT</name>
<dbReference type="PANTHER" id="PTHR35038">
    <property type="entry name" value="DISSIMILATORY SULFITE REDUCTASE SIRA"/>
    <property type="match status" value="1"/>
</dbReference>
<dbReference type="Proteomes" id="UP000315003">
    <property type="component" value="Chromosome"/>
</dbReference>
<evidence type="ECO:0000256" key="1">
    <source>
        <dbReference type="ARBA" id="ARBA00022729"/>
    </source>
</evidence>
<dbReference type="InterPro" id="IPR011990">
    <property type="entry name" value="TPR-like_helical_dom_sf"/>
</dbReference>